<organism evidence="14 15">
    <name type="scientific">Moelleriella libera RCEF 2490</name>
    <dbReference type="NCBI Taxonomy" id="1081109"/>
    <lineage>
        <taxon>Eukaryota</taxon>
        <taxon>Fungi</taxon>
        <taxon>Dikarya</taxon>
        <taxon>Ascomycota</taxon>
        <taxon>Pezizomycotina</taxon>
        <taxon>Sordariomycetes</taxon>
        <taxon>Hypocreomycetidae</taxon>
        <taxon>Hypocreales</taxon>
        <taxon>Clavicipitaceae</taxon>
        <taxon>Moelleriella</taxon>
    </lineage>
</organism>
<protein>
    <recommendedName>
        <fullName evidence="7 10">Peroxisomal membrane protein PEX14</fullName>
    </recommendedName>
    <alternativeName>
        <fullName evidence="8 10">Peroxin-14</fullName>
    </alternativeName>
</protein>
<comment type="similarity">
    <text evidence="1 10">Belongs to the peroxin-14 family.</text>
</comment>
<keyword evidence="4" id="KW-0811">Translocation</keyword>
<evidence type="ECO:0000256" key="9">
    <source>
        <dbReference type="ARBA" id="ARBA00046271"/>
    </source>
</evidence>
<dbReference type="PANTHER" id="PTHR23058:SF0">
    <property type="entry name" value="PEROXISOMAL MEMBRANE PROTEIN PEX14"/>
    <property type="match status" value="1"/>
</dbReference>
<feature type="region of interest" description="Disordered" evidence="12">
    <location>
        <begin position="239"/>
        <end position="329"/>
    </location>
</feature>
<dbReference type="Proteomes" id="UP000078544">
    <property type="component" value="Unassembled WGS sequence"/>
</dbReference>
<dbReference type="InterPro" id="IPR006785">
    <property type="entry name" value="Pex14_N"/>
</dbReference>
<evidence type="ECO:0000256" key="7">
    <source>
        <dbReference type="ARBA" id="ARBA00029502"/>
    </source>
</evidence>
<dbReference type="GO" id="GO:0005102">
    <property type="term" value="F:signaling receptor binding"/>
    <property type="evidence" value="ECO:0007669"/>
    <property type="project" value="TreeGrafter"/>
</dbReference>
<keyword evidence="11" id="KW-0175">Coiled coil</keyword>
<dbReference type="GO" id="GO:1990429">
    <property type="term" value="C:peroxisomal importomer complex"/>
    <property type="evidence" value="ECO:0007669"/>
    <property type="project" value="TreeGrafter"/>
</dbReference>
<feature type="coiled-coil region" evidence="11">
    <location>
        <begin position="167"/>
        <end position="219"/>
    </location>
</feature>
<reference evidence="14 15" key="1">
    <citation type="journal article" date="2016" name="Genome Biol. Evol.">
        <title>Divergent and convergent evolution of fungal pathogenicity.</title>
        <authorList>
            <person name="Shang Y."/>
            <person name="Xiao G."/>
            <person name="Zheng P."/>
            <person name="Cen K."/>
            <person name="Zhan S."/>
            <person name="Wang C."/>
        </authorList>
    </citation>
    <scope>NUCLEOTIDE SEQUENCE [LARGE SCALE GENOMIC DNA]</scope>
    <source>
        <strain evidence="14 15">RCEF 2490</strain>
    </source>
</reference>
<evidence type="ECO:0000256" key="5">
    <source>
        <dbReference type="ARBA" id="ARBA00023136"/>
    </source>
</evidence>
<dbReference type="InterPro" id="IPR025655">
    <property type="entry name" value="PEX14"/>
</dbReference>
<sequence>MAIREDLVASAVQFLQDPTVATSSVENKISFLQSKNLTREEINIALARAGGGPAPGAVTQYNAPPGPPQQYYPNYPQQAWQPSPPLPRRDWRDWFIMATVVSGLGYGLYSLSKRYVYPLISPPTPERLEQDKKSIEVQFDKAFALVEQLAKDTEVLKESEKQRTERLDSAISELQTVMTDLKSANRRRENDAQQIRDEVQALKDAIPKAMENQKNLTNNRLSEINTELTSLKTLVSQRMAPIPSPAPPGSMYSRQTGGTLVASRSTTPNPAIVESPPSADDGNSAVPSSASSETPAQSSSNRPPATSNGTHATKASIPAWQLAASASQG</sequence>
<dbReference type="GO" id="GO:0016560">
    <property type="term" value="P:protein import into peroxisome matrix, docking"/>
    <property type="evidence" value="ECO:0007669"/>
    <property type="project" value="UniProtKB-UniRule"/>
</dbReference>
<evidence type="ECO:0000256" key="1">
    <source>
        <dbReference type="ARBA" id="ARBA00005443"/>
    </source>
</evidence>
<dbReference type="AlphaFoldDB" id="A0A168D4K4"/>
<dbReference type="GO" id="GO:0005778">
    <property type="term" value="C:peroxisomal membrane"/>
    <property type="evidence" value="ECO:0007669"/>
    <property type="project" value="UniProtKB-SubCell"/>
</dbReference>
<evidence type="ECO:0000256" key="2">
    <source>
        <dbReference type="ARBA" id="ARBA00022448"/>
    </source>
</evidence>
<name>A0A168D4K4_9HYPO</name>
<evidence type="ECO:0000256" key="4">
    <source>
        <dbReference type="ARBA" id="ARBA00023010"/>
    </source>
</evidence>
<keyword evidence="6 10" id="KW-0576">Peroxisome</keyword>
<comment type="function">
    <text evidence="10">Component of the PEX13-PEX14 docking complex, a translocon channel that specifically mediates the import of peroxisomal cargo proteins bound to PEX5 receptor. The PEX13-PEX14 docking complex forms a large import pore which can be opened to a diameter of about 9 nm. Mechanistically, PEX5 receptor along with cargo proteins associates with the PEX14 subunit of the PEX13-PEX14 docking complex in the cytosol, leading to the insertion of the receptor into the organelle membrane with the concomitant translocation of the cargo into the peroxisome matrix.</text>
</comment>
<accession>A0A168D4K4</accession>
<comment type="subcellular location">
    <subcellularLocation>
        <location evidence="9 10">Peroxisome membrane</location>
    </subcellularLocation>
</comment>
<evidence type="ECO:0000256" key="10">
    <source>
        <dbReference type="RuleBase" id="RU367032"/>
    </source>
</evidence>
<gene>
    <name evidence="14" type="ORF">AAL_03311</name>
</gene>
<evidence type="ECO:0000256" key="12">
    <source>
        <dbReference type="SAM" id="MobiDB-lite"/>
    </source>
</evidence>
<keyword evidence="5 10" id="KW-0472">Membrane</keyword>
<feature type="compositionally biased region" description="Low complexity" evidence="12">
    <location>
        <begin position="287"/>
        <end position="300"/>
    </location>
</feature>
<comment type="caution">
    <text evidence="14">The sequence shown here is derived from an EMBL/GenBank/DDBJ whole genome shotgun (WGS) entry which is preliminary data.</text>
</comment>
<feature type="domain" description="Peroxisome membrane anchor protein Pex14p N-terminal" evidence="13">
    <location>
        <begin position="4"/>
        <end position="48"/>
    </location>
</feature>
<dbReference type="EMBL" id="AZGY01000006">
    <property type="protein sequence ID" value="KZZ97347.1"/>
    <property type="molecule type" value="Genomic_DNA"/>
</dbReference>
<evidence type="ECO:0000313" key="14">
    <source>
        <dbReference type="EMBL" id="KZZ97347.1"/>
    </source>
</evidence>
<evidence type="ECO:0000256" key="11">
    <source>
        <dbReference type="SAM" id="Coils"/>
    </source>
</evidence>
<dbReference type="InterPro" id="IPR036388">
    <property type="entry name" value="WH-like_DNA-bd_sf"/>
</dbReference>
<feature type="compositionally biased region" description="Polar residues" evidence="12">
    <location>
        <begin position="252"/>
        <end position="269"/>
    </location>
</feature>
<evidence type="ECO:0000313" key="15">
    <source>
        <dbReference type="Proteomes" id="UP000078544"/>
    </source>
</evidence>
<dbReference type="Pfam" id="PF04695">
    <property type="entry name" value="Pex14_N"/>
    <property type="match status" value="1"/>
</dbReference>
<proteinExistence type="inferred from homology"/>
<evidence type="ECO:0000256" key="8">
    <source>
        <dbReference type="ARBA" id="ARBA00029691"/>
    </source>
</evidence>
<feature type="compositionally biased region" description="Polar residues" evidence="12">
    <location>
        <begin position="301"/>
        <end position="313"/>
    </location>
</feature>
<dbReference type="STRING" id="1081109.A0A168D4K4"/>
<evidence type="ECO:0000256" key="3">
    <source>
        <dbReference type="ARBA" id="ARBA00022927"/>
    </source>
</evidence>
<evidence type="ECO:0000256" key="6">
    <source>
        <dbReference type="ARBA" id="ARBA00023140"/>
    </source>
</evidence>
<dbReference type="OrthoDB" id="5549158at2759"/>
<keyword evidence="2 10" id="KW-0813">Transport</keyword>
<dbReference type="Gene3D" id="1.10.10.10">
    <property type="entry name" value="Winged helix-like DNA-binding domain superfamily/Winged helix DNA-binding domain"/>
    <property type="match status" value="1"/>
</dbReference>
<evidence type="ECO:0000259" key="13">
    <source>
        <dbReference type="Pfam" id="PF04695"/>
    </source>
</evidence>
<keyword evidence="15" id="KW-1185">Reference proteome</keyword>
<keyword evidence="3 10" id="KW-0653">Protein transport</keyword>
<dbReference type="PANTHER" id="PTHR23058">
    <property type="entry name" value="PEROXISOMAL MEMBRANE PROTEIN PEX14"/>
    <property type="match status" value="1"/>
</dbReference>